<comment type="caution">
    <text evidence="2">The sequence shown here is derived from an EMBL/GenBank/DDBJ whole genome shotgun (WGS) entry which is preliminary data.</text>
</comment>
<proteinExistence type="predicted"/>
<dbReference type="Pfam" id="PF13460">
    <property type="entry name" value="NAD_binding_10"/>
    <property type="match status" value="1"/>
</dbReference>
<gene>
    <name evidence="2" type="ORF">GCU54_14215</name>
</gene>
<accession>A0A6P0GJ15</accession>
<dbReference type="PANTHER" id="PTHR43162">
    <property type="match status" value="1"/>
</dbReference>
<dbReference type="Gene3D" id="3.40.50.720">
    <property type="entry name" value="NAD(P)-binding Rossmann-like Domain"/>
    <property type="match status" value="1"/>
</dbReference>
<evidence type="ECO:0000259" key="1">
    <source>
        <dbReference type="Pfam" id="PF13460"/>
    </source>
</evidence>
<organism evidence="2 3">
    <name type="scientific">Geodermatophilus normandii</name>
    <dbReference type="NCBI Taxonomy" id="1137989"/>
    <lineage>
        <taxon>Bacteria</taxon>
        <taxon>Bacillati</taxon>
        <taxon>Actinomycetota</taxon>
        <taxon>Actinomycetes</taxon>
        <taxon>Geodermatophilales</taxon>
        <taxon>Geodermatophilaceae</taxon>
        <taxon>Geodermatophilus</taxon>
    </lineage>
</organism>
<name>A0A6P0GJ15_9ACTN</name>
<sequence length="251" mass="26041">MRIVVVGGSGLLGSRLVMRLAGEGHDAVAASPSTGVDTLTGRGVADVLAGTDVVVDVTNSPSFADDAVLDFFTRSGRTLLAAEEAAGVRHHVAVSIVGTDRLPGSGYLRAKVAQEELVAASGVPWTVLRATQFHEFVASIVASLTEDGVVRVPDARLQTVAADEVAATLARLAADDPRHGRIELGGPEATSFAEAARRSLAAQGTEREVVTDPSARYFGTPLTGDELVAGADALHGTVRFDEWLHTPAGVR</sequence>
<reference evidence="2 3" key="1">
    <citation type="submission" date="2019-12" db="EMBL/GenBank/DDBJ databases">
        <title>WGS of CPCC 203550 I12A-02606.</title>
        <authorList>
            <person name="Jiang Z."/>
        </authorList>
    </citation>
    <scope>NUCLEOTIDE SEQUENCE [LARGE SCALE GENOMIC DNA]</scope>
    <source>
        <strain evidence="2 3">I12A-02606</strain>
    </source>
</reference>
<feature type="domain" description="NAD(P)-binding" evidence="1">
    <location>
        <begin position="37"/>
        <end position="175"/>
    </location>
</feature>
<dbReference type="InterPro" id="IPR051604">
    <property type="entry name" value="Ergot_Alk_Oxidoreductase"/>
</dbReference>
<protein>
    <submittedName>
        <fullName evidence="2">SDR family oxidoreductase</fullName>
    </submittedName>
</protein>
<dbReference type="PANTHER" id="PTHR43162:SF1">
    <property type="entry name" value="PRESTALK A DIFFERENTIATION PROTEIN A"/>
    <property type="match status" value="1"/>
</dbReference>
<dbReference type="AlphaFoldDB" id="A0A6P0GJ15"/>
<dbReference type="InterPro" id="IPR036291">
    <property type="entry name" value="NAD(P)-bd_dom_sf"/>
</dbReference>
<evidence type="ECO:0000313" key="2">
    <source>
        <dbReference type="EMBL" id="NEM07162.1"/>
    </source>
</evidence>
<dbReference type="RefSeq" id="WP_163477297.1">
    <property type="nucleotide sequence ID" value="NZ_JAAGWE010000024.1"/>
</dbReference>
<dbReference type="EMBL" id="JAAGWE010000024">
    <property type="protein sequence ID" value="NEM07162.1"/>
    <property type="molecule type" value="Genomic_DNA"/>
</dbReference>
<dbReference type="Proteomes" id="UP000471126">
    <property type="component" value="Unassembled WGS sequence"/>
</dbReference>
<evidence type="ECO:0000313" key="3">
    <source>
        <dbReference type="Proteomes" id="UP000471126"/>
    </source>
</evidence>
<dbReference type="InterPro" id="IPR016040">
    <property type="entry name" value="NAD(P)-bd_dom"/>
</dbReference>
<dbReference type="SUPFAM" id="SSF51735">
    <property type="entry name" value="NAD(P)-binding Rossmann-fold domains"/>
    <property type="match status" value="1"/>
</dbReference>